<comment type="caution">
    <text evidence="1">The sequence shown here is derived from an EMBL/GenBank/DDBJ whole genome shotgun (WGS) entry which is preliminary data.</text>
</comment>
<name>A0ACC3MDC8_9PEZI</name>
<reference evidence="1" key="1">
    <citation type="submission" date="2023-07" db="EMBL/GenBank/DDBJ databases">
        <title>Black Yeasts Isolated from many extreme environments.</title>
        <authorList>
            <person name="Coleine C."/>
            <person name="Stajich J.E."/>
            <person name="Selbmann L."/>
        </authorList>
    </citation>
    <scope>NUCLEOTIDE SEQUENCE</scope>
    <source>
        <strain evidence="1">CCFEE 5714</strain>
    </source>
</reference>
<evidence type="ECO:0000313" key="2">
    <source>
        <dbReference type="Proteomes" id="UP001281147"/>
    </source>
</evidence>
<proteinExistence type="predicted"/>
<protein>
    <submittedName>
        <fullName evidence="1">Uncharacterized protein</fullName>
    </submittedName>
</protein>
<gene>
    <name evidence="1" type="ORF">LTR37_019820</name>
</gene>
<dbReference type="EMBL" id="JAUTXU010000320">
    <property type="protein sequence ID" value="KAK3686432.1"/>
    <property type="molecule type" value="Genomic_DNA"/>
</dbReference>
<accession>A0ACC3MDC8</accession>
<organism evidence="1 2">
    <name type="scientific">Vermiconidia calcicola</name>
    <dbReference type="NCBI Taxonomy" id="1690605"/>
    <lineage>
        <taxon>Eukaryota</taxon>
        <taxon>Fungi</taxon>
        <taxon>Dikarya</taxon>
        <taxon>Ascomycota</taxon>
        <taxon>Pezizomycotina</taxon>
        <taxon>Dothideomycetes</taxon>
        <taxon>Dothideomycetidae</taxon>
        <taxon>Mycosphaerellales</taxon>
        <taxon>Extremaceae</taxon>
        <taxon>Vermiconidia</taxon>
    </lineage>
</organism>
<keyword evidence="2" id="KW-1185">Reference proteome</keyword>
<sequence>MGSGTDPNGGTDAPTTGSTTPVLIVGAGPSGATTALLLGRLGIPSIVVSRHSDTANTPRAHIFNQRAMEVLRDAGLESRCRSVASSSEHMMHTSWLHSLAGEEYGRLYAWGNRPARKGDYEMASPCPMSDLPQSELEPILVDEAEKVGAEFRFSTEFISQTTLLDGVETKVRHRPSGNVYHIRSRFLIGADGARSAVLDSIGIGVDGRQLNTAFNVHIKADLSKYLEVRPGSLSWILNPDAPEWSAVGNFRMVRPWTEFVVSMHPAAKDGIQFEPTEKDIIDRLHQMIGNDDIPIKILSSFRWTINDQVAQSWQRDNVICIGDAVHRHPPINGLGSNTCISDAYNIAWKLAYVLKGQASRSILNTITVERKPVGDGIVRRANDGMEDHRTLWNIIGLSAEERRKTTSLMARPEGAALRSAFRQALEKTDDELNALGIQMNQIYWNSSMTLVEVDDCGEPDLKLVNVVKDQVISTYPGYHLPHVWLAQNSQSHRISILDVCGNGKFTLITGIGGSSWRASVKEVEHARPGLVCHVISIGWRQDFMDAYGDWNKVRGVNEDGAVLVRPDHFIAWRCKDLPQEGATKLKKVFNSILPPAEQGDN</sequence>
<evidence type="ECO:0000313" key="1">
    <source>
        <dbReference type="EMBL" id="KAK3686432.1"/>
    </source>
</evidence>
<dbReference type="Proteomes" id="UP001281147">
    <property type="component" value="Unassembled WGS sequence"/>
</dbReference>